<accession>A0A212FPE0</accession>
<evidence type="ECO:0000313" key="2">
    <source>
        <dbReference type="Proteomes" id="UP000007151"/>
    </source>
</evidence>
<dbReference type="AlphaFoldDB" id="A0A212FPE0"/>
<dbReference type="InParanoid" id="A0A212FPE0"/>
<dbReference type="KEGG" id="dpl:KGM_209120"/>
<evidence type="ECO:0000313" key="1">
    <source>
        <dbReference type="EMBL" id="OWR55579.1"/>
    </source>
</evidence>
<reference evidence="1 2" key="1">
    <citation type="journal article" date="2011" name="Cell">
        <title>The monarch butterfly genome yields insights into long-distance migration.</title>
        <authorList>
            <person name="Zhan S."/>
            <person name="Merlin C."/>
            <person name="Boore J.L."/>
            <person name="Reppert S.M."/>
        </authorList>
    </citation>
    <scope>NUCLEOTIDE SEQUENCE [LARGE SCALE GENOMIC DNA]</scope>
    <source>
        <strain evidence="1">F-2</strain>
    </source>
</reference>
<comment type="caution">
    <text evidence="1">The sequence shown here is derived from an EMBL/GenBank/DDBJ whole genome shotgun (WGS) entry which is preliminary data.</text>
</comment>
<dbReference type="EMBL" id="AGBW02003119">
    <property type="protein sequence ID" value="OWR55579.1"/>
    <property type="molecule type" value="Genomic_DNA"/>
</dbReference>
<name>A0A212FPE0_DANPL</name>
<organism evidence="1 2">
    <name type="scientific">Danaus plexippus plexippus</name>
    <dbReference type="NCBI Taxonomy" id="278856"/>
    <lineage>
        <taxon>Eukaryota</taxon>
        <taxon>Metazoa</taxon>
        <taxon>Ecdysozoa</taxon>
        <taxon>Arthropoda</taxon>
        <taxon>Hexapoda</taxon>
        <taxon>Insecta</taxon>
        <taxon>Pterygota</taxon>
        <taxon>Neoptera</taxon>
        <taxon>Endopterygota</taxon>
        <taxon>Lepidoptera</taxon>
        <taxon>Glossata</taxon>
        <taxon>Ditrysia</taxon>
        <taxon>Papilionoidea</taxon>
        <taxon>Nymphalidae</taxon>
        <taxon>Danainae</taxon>
        <taxon>Danaini</taxon>
        <taxon>Danaina</taxon>
        <taxon>Danaus</taxon>
        <taxon>Danaus</taxon>
    </lineage>
</organism>
<dbReference type="Proteomes" id="UP000007151">
    <property type="component" value="Unassembled WGS sequence"/>
</dbReference>
<proteinExistence type="predicted"/>
<gene>
    <name evidence="1" type="ORF">KGM_209120</name>
</gene>
<sequence length="36" mass="4195">MYLFFCVMRIIPLLCYLCLGVSYIICQSVCCFVFCS</sequence>
<keyword evidence="2" id="KW-1185">Reference proteome</keyword>
<protein>
    <submittedName>
        <fullName evidence="1">Uncharacterized protein</fullName>
    </submittedName>
</protein>